<evidence type="ECO:0000256" key="1">
    <source>
        <dbReference type="SAM" id="Phobius"/>
    </source>
</evidence>
<feature type="transmembrane region" description="Helical" evidence="1">
    <location>
        <begin position="6"/>
        <end position="28"/>
    </location>
</feature>
<dbReference type="Proteomes" id="UP000176547">
    <property type="component" value="Unassembled WGS sequence"/>
</dbReference>
<gene>
    <name evidence="2" type="ORF">A3K06_00805</name>
</gene>
<evidence type="ECO:0000313" key="3">
    <source>
        <dbReference type="Proteomes" id="UP000176547"/>
    </source>
</evidence>
<comment type="caution">
    <text evidence="2">The sequence shown here is derived from an EMBL/GenBank/DDBJ whole genome shotgun (WGS) entry which is preliminary data.</text>
</comment>
<feature type="transmembrane region" description="Helical" evidence="1">
    <location>
        <begin position="65"/>
        <end position="85"/>
    </location>
</feature>
<proteinExistence type="predicted"/>
<protein>
    <submittedName>
        <fullName evidence="2">Uncharacterized protein</fullName>
    </submittedName>
</protein>
<organism evidence="2 3">
    <name type="scientific">Candidatus Doudnabacteria bacterium RIFCSPHIGHO2_01_52_17</name>
    <dbReference type="NCBI Taxonomy" id="1817820"/>
    <lineage>
        <taxon>Bacteria</taxon>
        <taxon>Candidatus Doudnaibacteriota</taxon>
    </lineage>
</organism>
<accession>A0A1F5NBX8</accession>
<evidence type="ECO:0000313" key="2">
    <source>
        <dbReference type="EMBL" id="OGE75201.1"/>
    </source>
</evidence>
<sequence length="132" mass="14562">MNINTRIIAISILLAFTVAAVFGLYIMFSGHAGHATDCPLMPGAAVFCANFALVHITHWQSAFTAMFAEVLLLIALAFLCVGPELSKFPDRQRVRLRTREREPDPSTLFQELFSQGILNRKAPEAALGFLII</sequence>
<name>A0A1F5NBX8_9BACT</name>
<keyword evidence="1" id="KW-0472">Membrane</keyword>
<keyword evidence="1" id="KW-1133">Transmembrane helix</keyword>
<keyword evidence="1" id="KW-0812">Transmembrane</keyword>
<dbReference type="EMBL" id="MFEG01000033">
    <property type="protein sequence ID" value="OGE75201.1"/>
    <property type="molecule type" value="Genomic_DNA"/>
</dbReference>
<dbReference type="AlphaFoldDB" id="A0A1F5NBX8"/>
<reference evidence="2 3" key="1">
    <citation type="journal article" date="2016" name="Nat. Commun.">
        <title>Thousands of microbial genomes shed light on interconnected biogeochemical processes in an aquifer system.</title>
        <authorList>
            <person name="Anantharaman K."/>
            <person name="Brown C.T."/>
            <person name="Hug L.A."/>
            <person name="Sharon I."/>
            <person name="Castelle C.J."/>
            <person name="Probst A.J."/>
            <person name="Thomas B.C."/>
            <person name="Singh A."/>
            <person name="Wilkins M.J."/>
            <person name="Karaoz U."/>
            <person name="Brodie E.L."/>
            <person name="Williams K.H."/>
            <person name="Hubbard S.S."/>
            <person name="Banfield J.F."/>
        </authorList>
    </citation>
    <scope>NUCLEOTIDE SEQUENCE [LARGE SCALE GENOMIC DNA]</scope>
</reference>